<feature type="binding site" evidence="10">
    <location>
        <begin position="26"/>
        <end position="31"/>
    </location>
    <ligand>
        <name>substrate</name>
    </ligand>
</feature>
<comment type="similarity">
    <text evidence="3 10 13">Belongs to the IPP transferase family.</text>
</comment>
<dbReference type="Pfam" id="PF01715">
    <property type="entry name" value="IPPT"/>
    <property type="match status" value="1"/>
</dbReference>
<evidence type="ECO:0000256" key="3">
    <source>
        <dbReference type="ARBA" id="ARBA00005842"/>
    </source>
</evidence>
<dbReference type="Proteomes" id="UP000367750">
    <property type="component" value="Unassembled WGS sequence"/>
</dbReference>
<dbReference type="GO" id="GO:0052381">
    <property type="term" value="F:tRNA dimethylallyltransferase activity"/>
    <property type="evidence" value="ECO:0007669"/>
    <property type="project" value="UniProtKB-UniRule"/>
</dbReference>
<reference evidence="14 15" key="1">
    <citation type="submission" date="2019-09" db="EMBL/GenBank/DDBJ databases">
        <title>Bacillus ochoae sp. nov., Paenibacillus whitsoniae sp. nov., Paenibacillus spiritus sp. nov. Isolated from the Mars Exploration Rover during spacecraft assembly.</title>
        <authorList>
            <person name="Seuylemezian A."/>
            <person name="Vaishampayan P."/>
        </authorList>
    </citation>
    <scope>NUCLEOTIDE SEQUENCE [LARGE SCALE GENOMIC DNA]</scope>
    <source>
        <strain evidence="14 15">MER_111</strain>
    </source>
</reference>
<dbReference type="EC" id="2.5.1.75" evidence="10"/>
<keyword evidence="15" id="KW-1185">Reference proteome</keyword>
<accession>A0A5J5GF27</accession>
<name>A0A5J5GF27_9BACL</name>
<dbReference type="InterPro" id="IPR039657">
    <property type="entry name" value="Dimethylallyltransferase"/>
</dbReference>
<dbReference type="EMBL" id="VYKK01000005">
    <property type="protein sequence ID" value="KAA9006637.1"/>
    <property type="molecule type" value="Genomic_DNA"/>
</dbReference>
<organism evidence="14 15">
    <name type="scientific">Paenibacillus spiritus</name>
    <dbReference type="NCBI Taxonomy" id="2496557"/>
    <lineage>
        <taxon>Bacteria</taxon>
        <taxon>Bacillati</taxon>
        <taxon>Bacillota</taxon>
        <taxon>Bacilli</taxon>
        <taxon>Bacillales</taxon>
        <taxon>Paenibacillaceae</taxon>
        <taxon>Paenibacillus</taxon>
    </lineage>
</organism>
<protein>
    <recommendedName>
        <fullName evidence="10">tRNA dimethylallyltransferase</fullName>
        <ecNumber evidence="10">2.5.1.75</ecNumber>
    </recommendedName>
    <alternativeName>
        <fullName evidence="10">Dimethylallyl diphosphate:tRNA dimethylallyltransferase</fullName>
        <shortName evidence="10">DMAPP:tRNA dimethylallyltransferase</shortName>
        <shortName evidence="10">DMATase</shortName>
    </alternativeName>
    <alternativeName>
        <fullName evidence="10">Isopentenyl-diphosphate:tRNA isopentenyltransferase</fullName>
        <shortName evidence="10">IPP transferase</shortName>
        <shortName evidence="10">IPPT</shortName>
        <shortName evidence="10">IPTase</shortName>
    </alternativeName>
</protein>
<feature type="region of interest" description="Interaction with substrate tRNA" evidence="10">
    <location>
        <begin position="49"/>
        <end position="52"/>
    </location>
</feature>
<dbReference type="PANTHER" id="PTHR11088:SF60">
    <property type="entry name" value="TRNA DIMETHYLALLYLTRANSFERASE"/>
    <property type="match status" value="1"/>
</dbReference>
<dbReference type="SUPFAM" id="SSF52540">
    <property type="entry name" value="P-loop containing nucleoside triphosphate hydrolases"/>
    <property type="match status" value="2"/>
</dbReference>
<proteinExistence type="inferred from homology"/>
<evidence type="ECO:0000256" key="12">
    <source>
        <dbReference type="RuleBase" id="RU003784"/>
    </source>
</evidence>
<feature type="site" description="Interaction with substrate tRNA" evidence="10">
    <location>
        <position position="115"/>
    </location>
</feature>
<gene>
    <name evidence="10 14" type="primary">miaA</name>
    <name evidence="14" type="ORF">F4V43_06005</name>
</gene>
<dbReference type="PANTHER" id="PTHR11088">
    <property type="entry name" value="TRNA DIMETHYLALLYLTRANSFERASE"/>
    <property type="match status" value="1"/>
</dbReference>
<dbReference type="Gene3D" id="1.10.20.140">
    <property type="match status" value="1"/>
</dbReference>
<dbReference type="HAMAP" id="MF_00185">
    <property type="entry name" value="IPP_trans"/>
    <property type="match status" value="1"/>
</dbReference>
<evidence type="ECO:0000256" key="5">
    <source>
        <dbReference type="ARBA" id="ARBA00022694"/>
    </source>
</evidence>
<keyword evidence="7 10" id="KW-0067">ATP-binding</keyword>
<feature type="site" description="Interaction with substrate tRNA" evidence="10">
    <location>
        <position position="138"/>
    </location>
</feature>
<keyword evidence="6 10" id="KW-0547">Nucleotide-binding</keyword>
<evidence type="ECO:0000313" key="14">
    <source>
        <dbReference type="EMBL" id="KAA9006637.1"/>
    </source>
</evidence>
<keyword evidence="8 10" id="KW-0460">Magnesium</keyword>
<evidence type="ECO:0000256" key="6">
    <source>
        <dbReference type="ARBA" id="ARBA00022741"/>
    </source>
</evidence>
<evidence type="ECO:0000256" key="8">
    <source>
        <dbReference type="ARBA" id="ARBA00022842"/>
    </source>
</evidence>
<comment type="function">
    <text evidence="2 10 12">Catalyzes the transfer of a dimethylallyl group onto the adenine at position 37 in tRNAs that read codons beginning with uridine, leading to the formation of N6-(dimethylallyl)adenosine (i(6)A).</text>
</comment>
<keyword evidence="4 10" id="KW-0808">Transferase</keyword>
<comment type="cofactor">
    <cofactor evidence="1 10">
        <name>Mg(2+)</name>
        <dbReference type="ChEBI" id="CHEBI:18420"/>
    </cofactor>
</comment>
<dbReference type="NCBIfam" id="TIGR00174">
    <property type="entry name" value="miaA"/>
    <property type="match status" value="1"/>
</dbReference>
<dbReference type="OrthoDB" id="9776390at2"/>
<comment type="caution">
    <text evidence="14">The sequence shown here is derived from an EMBL/GenBank/DDBJ whole genome shotgun (WGS) entry which is preliminary data.</text>
</comment>
<comment type="subunit">
    <text evidence="10">Monomer.</text>
</comment>
<evidence type="ECO:0000256" key="9">
    <source>
        <dbReference type="ARBA" id="ARBA00049563"/>
    </source>
</evidence>
<evidence type="ECO:0000256" key="7">
    <source>
        <dbReference type="ARBA" id="ARBA00022840"/>
    </source>
</evidence>
<dbReference type="GO" id="GO:0005524">
    <property type="term" value="F:ATP binding"/>
    <property type="evidence" value="ECO:0007669"/>
    <property type="project" value="UniProtKB-UniRule"/>
</dbReference>
<sequence>MNEDRASAREAPQPDKPRLLVLVGPTAVGKTKLSVALAKAFNCEIISGDSMQVYRGMDIGTAKIRLEEMDGVPHHLIDIRSPDEPYSAADFQTEARQRIAEITERGRLPFIVGGTGLYIESLCYHFHFSSVSADEAFRDEQERFAEEHGNAALHGRLAEADPAAAARLHPNDRRRVIRALEIALQGGQREAESLAGREREPLYDLCLLGLTMDRQMLYNRIEDRIDEMLEEGLEDEVGRLLSRGYERSLPSMQGLGYKEIAAWLQGETTREEAVALLKRDTRRFAKRQLSWFRHMRDIHWIDVSDGSNFSGSFADLSAIIAGKFR</sequence>
<dbReference type="Gene3D" id="3.40.50.300">
    <property type="entry name" value="P-loop containing nucleotide triphosphate hydrolases"/>
    <property type="match status" value="1"/>
</dbReference>
<dbReference type="GO" id="GO:0006400">
    <property type="term" value="P:tRNA modification"/>
    <property type="evidence" value="ECO:0007669"/>
    <property type="project" value="TreeGrafter"/>
</dbReference>
<dbReference type="InterPro" id="IPR027417">
    <property type="entry name" value="P-loop_NTPase"/>
</dbReference>
<evidence type="ECO:0000256" key="1">
    <source>
        <dbReference type="ARBA" id="ARBA00001946"/>
    </source>
</evidence>
<keyword evidence="5 10" id="KW-0819">tRNA processing</keyword>
<dbReference type="AlphaFoldDB" id="A0A5J5GF27"/>
<evidence type="ECO:0000313" key="15">
    <source>
        <dbReference type="Proteomes" id="UP000367750"/>
    </source>
</evidence>
<dbReference type="InterPro" id="IPR018022">
    <property type="entry name" value="IPT"/>
</dbReference>
<comment type="catalytic activity">
    <reaction evidence="9 10 11">
        <text>adenosine(37) in tRNA + dimethylallyl diphosphate = N(6)-dimethylallyladenosine(37) in tRNA + diphosphate</text>
        <dbReference type="Rhea" id="RHEA:26482"/>
        <dbReference type="Rhea" id="RHEA-COMP:10162"/>
        <dbReference type="Rhea" id="RHEA-COMP:10375"/>
        <dbReference type="ChEBI" id="CHEBI:33019"/>
        <dbReference type="ChEBI" id="CHEBI:57623"/>
        <dbReference type="ChEBI" id="CHEBI:74411"/>
        <dbReference type="ChEBI" id="CHEBI:74415"/>
        <dbReference type="EC" id="2.5.1.75"/>
    </reaction>
</comment>
<comment type="caution">
    <text evidence="10">Lacks conserved residue(s) required for the propagation of feature annotation.</text>
</comment>
<feature type="binding site" evidence="10">
    <location>
        <begin position="24"/>
        <end position="31"/>
    </location>
    <ligand>
        <name>ATP</name>
        <dbReference type="ChEBI" id="CHEBI:30616"/>
    </ligand>
</feature>
<evidence type="ECO:0000256" key="4">
    <source>
        <dbReference type="ARBA" id="ARBA00022679"/>
    </source>
</evidence>
<evidence type="ECO:0000256" key="13">
    <source>
        <dbReference type="RuleBase" id="RU003785"/>
    </source>
</evidence>
<evidence type="ECO:0000256" key="10">
    <source>
        <dbReference type="HAMAP-Rule" id="MF_00185"/>
    </source>
</evidence>
<evidence type="ECO:0000256" key="2">
    <source>
        <dbReference type="ARBA" id="ARBA00003213"/>
    </source>
</evidence>
<evidence type="ECO:0000256" key="11">
    <source>
        <dbReference type="RuleBase" id="RU003783"/>
    </source>
</evidence>